<dbReference type="STRING" id="3076.A0A2P6TR13"/>
<evidence type="ECO:0000313" key="3">
    <source>
        <dbReference type="Proteomes" id="UP000239899"/>
    </source>
</evidence>
<gene>
    <name evidence="2" type="ORF">C2E21_4497</name>
</gene>
<sequence length="398" mass="41259">MDVVVCDLGSRFLRAGKADPFPNDKEPWVIAATEATVQDAANGGTEAASADASAAAAAGGSSRIVHPIVQGSMEDWDVLEACLDHILYERIGWQRGKEGGILLAEPNFLGRDERERLCQLMFEVFNVAGYYGADQAVCSLYALGRLGGTVVDIGHSKIDIVPVSEGLAYPSTAQRLPYGCHDLAQHLLQQLSSRGLNVSSLSSISGSSGSGSSGGGSYADPAAVALDSLARSVACVATSGEAPALAAAAGEPTTHTLPDGQQITIQREGAQLGEALMDGSLLGADVSRLSEAIWTAAVAHTDQASRKLWLEGMMLCGGGSSIPGLAARLLREMRGLAPQSIAPGIYGVPDYMPEATLRHAAWMGGAVLARVSFSQSGGFLTKADYDEAGPAAVLRKCT</sequence>
<keyword evidence="3" id="KW-1185">Reference proteome</keyword>
<dbReference type="PRINTS" id="PR00190">
    <property type="entry name" value="ACTIN"/>
</dbReference>
<comment type="caution">
    <text evidence="2">The sequence shown here is derived from an EMBL/GenBank/DDBJ whole genome shotgun (WGS) entry which is preliminary data.</text>
</comment>
<protein>
    <submittedName>
        <fullName evidence="2">Actin-related 7</fullName>
    </submittedName>
</protein>
<dbReference type="PANTHER" id="PTHR11937">
    <property type="entry name" value="ACTIN"/>
    <property type="match status" value="1"/>
</dbReference>
<comment type="similarity">
    <text evidence="1">Belongs to the actin family.</text>
</comment>
<dbReference type="InterPro" id="IPR004000">
    <property type="entry name" value="Actin"/>
</dbReference>
<dbReference type="Pfam" id="PF00022">
    <property type="entry name" value="Actin"/>
    <property type="match status" value="1"/>
</dbReference>
<dbReference type="InterPro" id="IPR043129">
    <property type="entry name" value="ATPase_NBD"/>
</dbReference>
<evidence type="ECO:0000256" key="1">
    <source>
        <dbReference type="RuleBase" id="RU000487"/>
    </source>
</evidence>
<evidence type="ECO:0000313" key="2">
    <source>
        <dbReference type="EMBL" id="PRW56504.1"/>
    </source>
</evidence>
<organism evidence="2 3">
    <name type="scientific">Chlorella sorokiniana</name>
    <name type="common">Freshwater green alga</name>
    <dbReference type="NCBI Taxonomy" id="3076"/>
    <lineage>
        <taxon>Eukaryota</taxon>
        <taxon>Viridiplantae</taxon>
        <taxon>Chlorophyta</taxon>
        <taxon>core chlorophytes</taxon>
        <taxon>Trebouxiophyceae</taxon>
        <taxon>Chlorellales</taxon>
        <taxon>Chlorellaceae</taxon>
        <taxon>Chlorella clade</taxon>
        <taxon>Chlorella</taxon>
    </lineage>
</organism>
<dbReference type="Proteomes" id="UP000239899">
    <property type="component" value="Unassembled WGS sequence"/>
</dbReference>
<dbReference type="Gene3D" id="3.90.640.10">
    <property type="entry name" value="Actin, Chain A, domain 4"/>
    <property type="match status" value="1"/>
</dbReference>
<name>A0A2P6TR13_CHLSO</name>
<dbReference type="Gene3D" id="3.30.420.40">
    <property type="match status" value="2"/>
</dbReference>
<proteinExistence type="inferred from homology"/>
<dbReference type="OrthoDB" id="74201at2759"/>
<dbReference type="SMART" id="SM00268">
    <property type="entry name" value="ACTIN"/>
    <property type="match status" value="1"/>
</dbReference>
<dbReference type="AlphaFoldDB" id="A0A2P6TR13"/>
<accession>A0A2P6TR13</accession>
<dbReference type="SUPFAM" id="SSF53067">
    <property type="entry name" value="Actin-like ATPase domain"/>
    <property type="match status" value="2"/>
</dbReference>
<reference evidence="2 3" key="1">
    <citation type="journal article" date="2018" name="Plant J.">
        <title>Genome sequences of Chlorella sorokiniana UTEX 1602 and Micractinium conductrix SAG 241.80: implications to maltose excretion by a green alga.</title>
        <authorList>
            <person name="Arriola M.B."/>
            <person name="Velmurugan N."/>
            <person name="Zhang Y."/>
            <person name="Plunkett M.H."/>
            <person name="Hondzo H."/>
            <person name="Barney B.M."/>
        </authorList>
    </citation>
    <scope>NUCLEOTIDE SEQUENCE [LARGE SCALE GENOMIC DNA]</scope>
    <source>
        <strain evidence="3">UTEX 1602</strain>
    </source>
</reference>
<dbReference type="EMBL" id="LHPG02000008">
    <property type="protein sequence ID" value="PRW56504.1"/>
    <property type="molecule type" value="Genomic_DNA"/>
</dbReference>